<dbReference type="Pfam" id="PF00588">
    <property type="entry name" value="SpoU_methylase"/>
    <property type="match status" value="2"/>
</dbReference>
<feature type="compositionally biased region" description="Low complexity" evidence="4">
    <location>
        <begin position="107"/>
        <end position="121"/>
    </location>
</feature>
<dbReference type="PANTHER" id="PTHR43191:SF2">
    <property type="entry name" value="RRNA METHYLTRANSFERASE 3, MITOCHONDRIAL"/>
    <property type="match status" value="1"/>
</dbReference>
<evidence type="ECO:0000259" key="5">
    <source>
        <dbReference type="SMART" id="SM00967"/>
    </source>
</evidence>
<protein>
    <recommendedName>
        <fullName evidence="5">RNA 2-O ribose methyltransferase substrate binding domain-containing protein</fullName>
    </recommendedName>
</protein>
<feature type="domain" description="RNA 2-O ribose methyltransferase substrate binding" evidence="5">
    <location>
        <begin position="166"/>
        <end position="238"/>
    </location>
</feature>
<dbReference type="SUPFAM" id="SSF75217">
    <property type="entry name" value="alpha/beta knot"/>
    <property type="match status" value="2"/>
</dbReference>
<keyword evidence="3" id="KW-0808">Transferase</keyword>
<dbReference type="Pfam" id="PF22435">
    <property type="entry name" value="MRM3-like_sub_bind"/>
    <property type="match status" value="1"/>
</dbReference>
<dbReference type="PANTHER" id="PTHR43191">
    <property type="entry name" value="RRNA METHYLTRANSFERASE 3"/>
    <property type="match status" value="1"/>
</dbReference>
<keyword evidence="2" id="KW-0489">Methyltransferase</keyword>
<dbReference type="GO" id="GO:0032259">
    <property type="term" value="P:methylation"/>
    <property type="evidence" value="ECO:0007669"/>
    <property type="project" value="UniProtKB-KW"/>
</dbReference>
<evidence type="ECO:0000313" key="7">
    <source>
        <dbReference type="Proteomes" id="UP001374579"/>
    </source>
</evidence>
<dbReference type="GO" id="GO:0006396">
    <property type="term" value="P:RNA processing"/>
    <property type="evidence" value="ECO:0007669"/>
    <property type="project" value="InterPro"/>
</dbReference>
<evidence type="ECO:0000256" key="3">
    <source>
        <dbReference type="ARBA" id="ARBA00022679"/>
    </source>
</evidence>
<dbReference type="SUPFAM" id="SSF55315">
    <property type="entry name" value="L30e-like"/>
    <property type="match status" value="1"/>
</dbReference>
<dbReference type="InterPro" id="IPR053888">
    <property type="entry name" value="MRM3-like_sub_bind"/>
</dbReference>
<dbReference type="InterPro" id="IPR013123">
    <property type="entry name" value="SpoU_subst-bd"/>
</dbReference>
<feature type="region of interest" description="Disordered" evidence="4">
    <location>
        <begin position="87"/>
        <end position="135"/>
    </location>
</feature>
<sequence>MAASLYACCQRLTVVCNRRCSVKSAASMLSQFSRKYARGIKRTPYAVRTPEEDLEKLKKKGTRGKDPRLNPWAWVTFVPGDPTQAQFTKEANQQRRRPGSHEAKMSPKQPQLKTKQKPVPQIKSSSRDVTQTGLQYEKLEEGDKRFGRVLMAAKSRKEREKRGIIFLEGRRLILDSLQAGVQLKYLYFSDAELVSSLPADLLRGDAQLYKVQYRHLKMWADTHTPAGMLGVFAKPAVGQAMFPQRGYLPLMLICDNIRDPGNMGTIIRTAAAAGCKKILTTKGCVDVWDPKVLRAAMGGHFFTSIVHSLPWEQIVNYVSPSTYLCIADARRSNRVEKSFDIAHPKAIELLSSAEADAESLSSNEENEETRTLEDSEVEVREDELSDGEPSDLEEDTKNEWSNTNSEAYKRVPLSVIEYSDMDLSMAEEVAVIIGGETEGVSPQAKKFAFERYGQFVTIPMMEAVDSLNTATAAAVVLYEARRQLKLRMKRDHRKQGIFGASG</sequence>
<dbReference type="Gene3D" id="3.40.1280.10">
    <property type="match status" value="1"/>
</dbReference>
<dbReference type="AlphaFoldDB" id="A0AAN9AHQ3"/>
<dbReference type="InterPro" id="IPR029064">
    <property type="entry name" value="Ribosomal_eL30-like_sf"/>
</dbReference>
<dbReference type="InterPro" id="IPR029026">
    <property type="entry name" value="tRNA_m1G_MTases_N"/>
</dbReference>
<dbReference type="EMBL" id="JBAMIC010004070">
    <property type="protein sequence ID" value="KAK7087146.1"/>
    <property type="molecule type" value="Genomic_DNA"/>
</dbReference>
<gene>
    <name evidence="6" type="ORF">V1264_021233</name>
</gene>
<dbReference type="InterPro" id="IPR001537">
    <property type="entry name" value="SpoU_MeTrfase"/>
</dbReference>
<evidence type="ECO:0000313" key="6">
    <source>
        <dbReference type="EMBL" id="KAK7087146.1"/>
    </source>
</evidence>
<dbReference type="Proteomes" id="UP001374579">
    <property type="component" value="Unassembled WGS sequence"/>
</dbReference>
<name>A0AAN9AHQ3_9CAEN</name>
<dbReference type="GO" id="GO:0008173">
    <property type="term" value="F:RNA methyltransferase activity"/>
    <property type="evidence" value="ECO:0007669"/>
    <property type="project" value="InterPro"/>
</dbReference>
<dbReference type="Gene3D" id="3.30.1330.30">
    <property type="match status" value="1"/>
</dbReference>
<dbReference type="CDD" id="cd18106">
    <property type="entry name" value="SpoU-like_RNMTL1"/>
    <property type="match status" value="1"/>
</dbReference>
<comment type="caution">
    <text evidence="6">The sequence shown here is derived from an EMBL/GenBank/DDBJ whole genome shotgun (WGS) entry which is preliminary data.</text>
</comment>
<evidence type="ECO:0000256" key="4">
    <source>
        <dbReference type="SAM" id="MobiDB-lite"/>
    </source>
</evidence>
<reference evidence="6 7" key="1">
    <citation type="submission" date="2024-02" db="EMBL/GenBank/DDBJ databases">
        <title>Chromosome-scale genome assembly of the rough periwinkle Littorina saxatilis.</title>
        <authorList>
            <person name="De Jode A."/>
            <person name="Faria R."/>
            <person name="Formenti G."/>
            <person name="Sims Y."/>
            <person name="Smith T.P."/>
            <person name="Tracey A."/>
            <person name="Wood J.M.D."/>
            <person name="Zagrodzka Z.B."/>
            <person name="Johannesson K."/>
            <person name="Butlin R.K."/>
            <person name="Leder E.H."/>
        </authorList>
    </citation>
    <scope>NUCLEOTIDE SEQUENCE [LARGE SCALE GENOMIC DNA]</scope>
    <source>
        <strain evidence="6">Snail1</strain>
        <tissue evidence="6">Muscle</tissue>
    </source>
</reference>
<dbReference type="InterPro" id="IPR051259">
    <property type="entry name" value="rRNA_Methyltransferase"/>
</dbReference>
<proteinExistence type="inferred from homology"/>
<dbReference type="InterPro" id="IPR029028">
    <property type="entry name" value="Alpha/beta_knot_MTases"/>
</dbReference>
<feature type="region of interest" description="Disordered" evidence="4">
    <location>
        <begin position="356"/>
        <end position="403"/>
    </location>
</feature>
<feature type="compositionally biased region" description="Polar residues" evidence="4">
    <location>
        <begin position="122"/>
        <end position="134"/>
    </location>
</feature>
<evidence type="ECO:0000256" key="1">
    <source>
        <dbReference type="ARBA" id="ARBA00007228"/>
    </source>
</evidence>
<feature type="compositionally biased region" description="Acidic residues" evidence="4">
    <location>
        <begin position="374"/>
        <end position="396"/>
    </location>
</feature>
<dbReference type="GO" id="GO:0003723">
    <property type="term" value="F:RNA binding"/>
    <property type="evidence" value="ECO:0007669"/>
    <property type="project" value="InterPro"/>
</dbReference>
<dbReference type="SMART" id="SM00967">
    <property type="entry name" value="SpoU_sub_bind"/>
    <property type="match status" value="1"/>
</dbReference>
<comment type="similarity">
    <text evidence="1">Belongs to the class IV-like SAM-binding methyltransferase superfamily. RNA methyltransferase TrmH family.</text>
</comment>
<dbReference type="GO" id="GO:0005737">
    <property type="term" value="C:cytoplasm"/>
    <property type="evidence" value="ECO:0007669"/>
    <property type="project" value="UniProtKB-ARBA"/>
</dbReference>
<keyword evidence="7" id="KW-1185">Reference proteome</keyword>
<evidence type="ECO:0000256" key="2">
    <source>
        <dbReference type="ARBA" id="ARBA00022603"/>
    </source>
</evidence>
<accession>A0AAN9AHQ3</accession>
<organism evidence="6 7">
    <name type="scientific">Littorina saxatilis</name>
    <dbReference type="NCBI Taxonomy" id="31220"/>
    <lineage>
        <taxon>Eukaryota</taxon>
        <taxon>Metazoa</taxon>
        <taxon>Spiralia</taxon>
        <taxon>Lophotrochozoa</taxon>
        <taxon>Mollusca</taxon>
        <taxon>Gastropoda</taxon>
        <taxon>Caenogastropoda</taxon>
        <taxon>Littorinimorpha</taxon>
        <taxon>Littorinoidea</taxon>
        <taxon>Littorinidae</taxon>
        <taxon>Littorina</taxon>
    </lineage>
</organism>